<dbReference type="InterPro" id="IPR045899">
    <property type="entry name" value="ATL71-like"/>
</dbReference>
<feature type="compositionally biased region" description="Polar residues" evidence="2">
    <location>
        <begin position="126"/>
        <end position="137"/>
    </location>
</feature>
<feature type="region of interest" description="Disordered" evidence="2">
    <location>
        <begin position="116"/>
        <end position="137"/>
    </location>
</feature>
<proteinExistence type="predicted"/>
<keyword evidence="1" id="KW-0479">Metal-binding</keyword>
<dbReference type="PROSITE" id="PS50089">
    <property type="entry name" value="ZF_RING_2"/>
    <property type="match status" value="1"/>
</dbReference>
<keyword evidence="1" id="KW-0862">Zinc</keyword>
<accession>A0A8J8NBK9</accession>
<evidence type="ECO:0000259" key="4">
    <source>
        <dbReference type="PROSITE" id="PS50089"/>
    </source>
</evidence>
<feature type="domain" description="RING-type" evidence="4">
    <location>
        <begin position="141"/>
        <end position="183"/>
    </location>
</feature>
<dbReference type="SUPFAM" id="SSF57850">
    <property type="entry name" value="RING/U-box"/>
    <property type="match status" value="1"/>
</dbReference>
<dbReference type="OrthoDB" id="287874at2759"/>
<dbReference type="GO" id="GO:0008270">
    <property type="term" value="F:zinc ion binding"/>
    <property type="evidence" value="ECO:0007669"/>
    <property type="project" value="UniProtKB-KW"/>
</dbReference>
<dbReference type="PANTHER" id="PTHR46719">
    <property type="entry name" value="TRANSCRIPTION FACTOR C2H2 FAMILY-RELATED"/>
    <property type="match status" value="1"/>
</dbReference>
<dbReference type="EMBL" id="RRYP01025249">
    <property type="protein sequence ID" value="TNV71971.1"/>
    <property type="molecule type" value="Genomic_DNA"/>
</dbReference>
<evidence type="ECO:0000313" key="6">
    <source>
        <dbReference type="Proteomes" id="UP000785679"/>
    </source>
</evidence>
<dbReference type="Proteomes" id="UP000785679">
    <property type="component" value="Unassembled WGS sequence"/>
</dbReference>
<evidence type="ECO:0000313" key="5">
    <source>
        <dbReference type="EMBL" id="TNV71971.1"/>
    </source>
</evidence>
<gene>
    <name evidence="5" type="ORF">FGO68_gene12078</name>
</gene>
<evidence type="ECO:0000256" key="1">
    <source>
        <dbReference type="PROSITE-ProRule" id="PRU00175"/>
    </source>
</evidence>
<dbReference type="AlphaFoldDB" id="A0A8J8NBK9"/>
<keyword evidence="3" id="KW-0812">Transmembrane</keyword>
<evidence type="ECO:0000256" key="2">
    <source>
        <dbReference type="SAM" id="MobiDB-lite"/>
    </source>
</evidence>
<dbReference type="InterPro" id="IPR013083">
    <property type="entry name" value="Znf_RING/FYVE/PHD"/>
</dbReference>
<feature type="transmembrane region" description="Helical" evidence="3">
    <location>
        <begin position="20"/>
        <end position="46"/>
    </location>
</feature>
<keyword evidence="6" id="KW-1185">Reference proteome</keyword>
<comment type="caution">
    <text evidence="5">The sequence shown here is derived from an EMBL/GenBank/DDBJ whole genome shotgun (WGS) entry which is preliminary data.</text>
</comment>
<protein>
    <recommendedName>
        <fullName evidence="4">RING-type domain-containing protein</fullName>
    </recommendedName>
</protein>
<dbReference type="SMART" id="SM00184">
    <property type="entry name" value="RING"/>
    <property type="match status" value="1"/>
</dbReference>
<dbReference type="InterPro" id="IPR001841">
    <property type="entry name" value="Znf_RING"/>
</dbReference>
<organism evidence="5 6">
    <name type="scientific">Halteria grandinella</name>
    <dbReference type="NCBI Taxonomy" id="5974"/>
    <lineage>
        <taxon>Eukaryota</taxon>
        <taxon>Sar</taxon>
        <taxon>Alveolata</taxon>
        <taxon>Ciliophora</taxon>
        <taxon>Intramacronucleata</taxon>
        <taxon>Spirotrichea</taxon>
        <taxon>Stichotrichia</taxon>
        <taxon>Sporadotrichida</taxon>
        <taxon>Halteriidae</taxon>
        <taxon>Halteria</taxon>
    </lineage>
</organism>
<sequence>MKHYLSADELKDCYPEDSLPYLPILTLSISVFLSFIYALITLSFLYHYLRTHSRLRVVFTALEQRDELAAIEQQMQFANYLQEQLLNHLDQDRGDPSMVPLNSPELRRIKLEKAPSAKPGKPLLDKSNNTTAPTESSTDVCSICCDEVQPKALVRRMPECRHMFHQKCIDSWLKMKPTCPNCNRKTREVMQFN</sequence>
<keyword evidence="3" id="KW-1133">Transmembrane helix</keyword>
<dbReference type="Pfam" id="PF13639">
    <property type="entry name" value="zf-RING_2"/>
    <property type="match status" value="1"/>
</dbReference>
<dbReference type="PANTHER" id="PTHR46719:SF7">
    <property type="entry name" value="RING-H2 FINGER PROTEIN ATL71-RELATED"/>
    <property type="match status" value="1"/>
</dbReference>
<name>A0A8J8NBK9_HALGN</name>
<keyword evidence="3" id="KW-0472">Membrane</keyword>
<dbReference type="Gene3D" id="3.30.40.10">
    <property type="entry name" value="Zinc/RING finger domain, C3HC4 (zinc finger)"/>
    <property type="match status" value="1"/>
</dbReference>
<evidence type="ECO:0000256" key="3">
    <source>
        <dbReference type="SAM" id="Phobius"/>
    </source>
</evidence>
<reference evidence="5" key="1">
    <citation type="submission" date="2019-06" db="EMBL/GenBank/DDBJ databases">
        <authorList>
            <person name="Zheng W."/>
        </authorList>
    </citation>
    <scope>NUCLEOTIDE SEQUENCE</scope>
    <source>
        <strain evidence="5">QDHG01</strain>
    </source>
</reference>
<keyword evidence="1" id="KW-0863">Zinc-finger</keyword>